<feature type="compositionally biased region" description="Gly residues" evidence="2">
    <location>
        <begin position="968"/>
        <end position="981"/>
    </location>
</feature>
<accession>A0ABT9AG78</accession>
<comment type="caution">
    <text evidence="4">The sequence shown here is derived from an EMBL/GenBank/DDBJ whole genome shotgun (WGS) entry which is preliminary data.</text>
</comment>
<keyword evidence="5" id="KW-1185">Reference proteome</keyword>
<evidence type="ECO:0000256" key="2">
    <source>
        <dbReference type="SAM" id="MobiDB-lite"/>
    </source>
</evidence>
<keyword evidence="3" id="KW-0472">Membrane</keyword>
<dbReference type="RefSeq" id="WP_305013532.1">
    <property type="nucleotide sequence ID" value="NZ_JAUQSX010000013.1"/>
</dbReference>
<dbReference type="Pfam" id="PF13779">
    <property type="entry name" value="DUF4175"/>
    <property type="match status" value="1"/>
</dbReference>
<sequence length="1189" mass="133909">MAVIIEQGATAAEYPALTRVRTELEAFKRKFYLNLLVRGGLVAGGLLLSFFVVFNGLEYFLYLPTAVRAGLLFGFIGLTIYSFARWIWTPLAALTNLRRLLSDEQAARRVGELFPEVQDRLLNALQLQGQARDNALIAASLEQRAAQMGDISFAKGIDIQQQSRPLWKYAAIPASVLLLLLAFYPSFLVQGTERIWHYKRAYSPPAPFQFLIKNPKLTAFKGEDFTLDVGVAGQALPADVSIAFDEGERKLSKVAGQGDQFRYTFEQPQGDVTFQLKGAGFASPEYQLTVLERPNLRDFKVNITYPAYTGKAAETIENGGNLTVPEGSTVRWEFATAATDELALVFQNPDETLAATGDDGTFVAERRIMRSQPYLLRLKNPASLNRDPISYQLTAVPDLAPTLTLEAFADTVTRRYLALGGTVRDDYGLTRLSLHYALRRAGQGPNAAPVRQGSTALGLPRESSGTYAYTWNLNPLNLQPGDRLEYYVEAWDNDGVHGPKATRTRPAEFRLPSRRELKQEMQAQAQSVASQMSQAAKQSEKLERELAKTQDKLKTKRDLSFQDRKQLENMLDQKNQLNQQMEQMQKMFEQLQQKQDQANPKSEELAKKAEELKKLMDNLLDPETKKLYDKLKKLLEEQKQPDAEMQKLLQQLENKENTLQKELDRALEMFKQMQLEQKAEETANKLEELAKDEEKLAEKTAQNDKENPDNKLSNQEQKAKQEQLKQEQAENQKEFEDLKKDLQDLKQMDKELDNQNGMDEQKPEQEQTDQDMQESQQSLSKNQNSKAAAKQKSAAQRMKKMAQKMRDQMSEEESDQAQQNIDDLRDILENLLTLSFDQENLMKDFRKVDQSDPRFVQLGQTQRKLRDDAKIIQDSLYALAKKEPKIQSFVTREVGEMNGRMDESLTHIQQRDLGRATATEQQAMTSMNNLALMLQNSLQQMQQEQQAGKGQPQPGDGKPGKGKKKGKGQGQGQGSKPGPGSMGKMQQQLNEQIQKLSQSGKQGRQMSEELAKLAGQQQMLRQAMQQLDKLQQGQGKPGGKPGAAGQPGGAGQPGEGQPGQGKDGKDGKEGGQNGKDGKGDQGGGGTGELKKMMEQTETDLVNKRLTEETILRQQQILTRLLEVEKSARERDQDTKREAQAAQYKPPVFPPAFDKYKGTKERQTELLRSTPPNLTPYYQREVGEYFQKIK</sequence>
<keyword evidence="3" id="KW-1133">Transmembrane helix</keyword>
<feature type="compositionally biased region" description="Gly residues" evidence="2">
    <location>
        <begin position="1035"/>
        <end position="1061"/>
    </location>
</feature>
<feature type="compositionally biased region" description="Basic and acidic residues" evidence="2">
    <location>
        <begin position="717"/>
        <end position="765"/>
    </location>
</feature>
<protein>
    <submittedName>
        <fullName evidence="4">DUF4175 family protein</fullName>
    </submittedName>
</protein>
<proteinExistence type="predicted"/>
<feature type="compositionally biased region" description="Basic and acidic residues" evidence="2">
    <location>
        <begin position="1088"/>
        <end position="1103"/>
    </location>
</feature>
<feature type="compositionally biased region" description="Basic and acidic residues" evidence="2">
    <location>
        <begin position="1062"/>
        <end position="1079"/>
    </location>
</feature>
<reference evidence="4" key="1">
    <citation type="submission" date="2023-07" db="EMBL/GenBank/DDBJ databases">
        <authorList>
            <person name="Kim M.K."/>
        </authorList>
    </citation>
    <scope>NUCLEOTIDE SEQUENCE</scope>
    <source>
        <strain evidence="4">M29</strain>
    </source>
</reference>
<feature type="region of interest" description="Disordered" evidence="2">
    <location>
        <begin position="1125"/>
        <end position="1154"/>
    </location>
</feature>
<feature type="compositionally biased region" description="Polar residues" evidence="2">
    <location>
        <begin position="985"/>
        <end position="1005"/>
    </location>
</feature>
<feature type="compositionally biased region" description="Low complexity" evidence="2">
    <location>
        <begin position="773"/>
        <end position="796"/>
    </location>
</feature>
<organism evidence="4 5">
    <name type="scientific">Hymenobacter mellowenesis</name>
    <dbReference type="NCBI Taxonomy" id="3063995"/>
    <lineage>
        <taxon>Bacteria</taxon>
        <taxon>Pseudomonadati</taxon>
        <taxon>Bacteroidota</taxon>
        <taxon>Cytophagia</taxon>
        <taxon>Cytophagales</taxon>
        <taxon>Hymenobacteraceae</taxon>
        <taxon>Hymenobacter</taxon>
    </lineage>
</organism>
<dbReference type="Proteomes" id="UP001167796">
    <property type="component" value="Unassembled WGS sequence"/>
</dbReference>
<keyword evidence="3" id="KW-0812">Transmembrane</keyword>
<feature type="compositionally biased region" description="Basic and acidic residues" evidence="2">
    <location>
        <begin position="678"/>
        <end position="709"/>
    </location>
</feature>
<evidence type="ECO:0000313" key="5">
    <source>
        <dbReference type="Proteomes" id="UP001167796"/>
    </source>
</evidence>
<feature type="compositionally biased region" description="Low complexity" evidence="2">
    <location>
        <begin position="1013"/>
        <end position="1034"/>
    </location>
</feature>
<feature type="transmembrane region" description="Helical" evidence="3">
    <location>
        <begin position="31"/>
        <end position="54"/>
    </location>
</feature>
<evidence type="ECO:0000313" key="4">
    <source>
        <dbReference type="EMBL" id="MDO7848864.1"/>
    </source>
</evidence>
<feature type="transmembrane region" description="Helical" evidence="3">
    <location>
        <begin position="166"/>
        <end position="184"/>
    </location>
</feature>
<feature type="coiled-coil region" evidence="1">
    <location>
        <begin position="518"/>
        <end position="597"/>
    </location>
</feature>
<dbReference type="EMBL" id="JAUQSX010000013">
    <property type="protein sequence ID" value="MDO7848864.1"/>
    <property type="molecule type" value="Genomic_DNA"/>
</dbReference>
<keyword evidence="1" id="KW-0175">Coiled coil</keyword>
<feature type="compositionally biased region" description="Low complexity" evidence="2">
    <location>
        <begin position="939"/>
        <end position="956"/>
    </location>
</feature>
<feature type="transmembrane region" description="Helical" evidence="3">
    <location>
        <begin position="66"/>
        <end position="88"/>
    </location>
</feature>
<evidence type="ECO:0000256" key="1">
    <source>
        <dbReference type="SAM" id="Coils"/>
    </source>
</evidence>
<name>A0ABT9AG78_9BACT</name>
<feature type="region of interest" description="Disordered" evidence="2">
    <location>
        <begin position="678"/>
        <end position="818"/>
    </location>
</feature>
<evidence type="ECO:0000256" key="3">
    <source>
        <dbReference type="SAM" id="Phobius"/>
    </source>
</evidence>
<gene>
    <name evidence="4" type="ORF">Q5H92_21040</name>
</gene>
<feature type="region of interest" description="Disordered" evidence="2">
    <location>
        <begin position="939"/>
        <end position="1103"/>
    </location>
</feature>
<feature type="compositionally biased region" description="Basic and acidic residues" evidence="2">
    <location>
        <begin position="1125"/>
        <end position="1138"/>
    </location>
</feature>
<dbReference type="InterPro" id="IPR012683">
    <property type="entry name" value="CHP02302_TM"/>
</dbReference>